<dbReference type="PROSITE" id="PS50222">
    <property type="entry name" value="EF_HAND_2"/>
    <property type="match status" value="3"/>
</dbReference>
<reference evidence="4 5" key="1">
    <citation type="journal article" date="2016" name="Mol. Biol. Evol.">
        <title>Comparative Genomics of Early-Diverging Mushroom-Forming Fungi Provides Insights into the Origins of Lignocellulose Decay Capabilities.</title>
        <authorList>
            <person name="Nagy L.G."/>
            <person name="Riley R."/>
            <person name="Tritt A."/>
            <person name="Adam C."/>
            <person name="Daum C."/>
            <person name="Floudas D."/>
            <person name="Sun H."/>
            <person name="Yadav J.S."/>
            <person name="Pangilinan J."/>
            <person name="Larsson K.H."/>
            <person name="Matsuura K."/>
            <person name="Barry K."/>
            <person name="Labutti K."/>
            <person name="Kuo R."/>
            <person name="Ohm R.A."/>
            <person name="Bhattacharya S.S."/>
            <person name="Shirouzu T."/>
            <person name="Yoshinaga Y."/>
            <person name="Martin F.M."/>
            <person name="Grigoriev I.V."/>
            <person name="Hibbett D.S."/>
        </authorList>
    </citation>
    <scope>NUCLEOTIDE SEQUENCE [LARGE SCALE GENOMIC DNA]</scope>
    <source>
        <strain evidence="4 5">HHB14362 ss-1</strain>
    </source>
</reference>
<dbReference type="Gene3D" id="1.10.238.10">
    <property type="entry name" value="EF-hand"/>
    <property type="match status" value="2"/>
</dbReference>
<dbReference type="PANTHER" id="PTHR23048">
    <property type="entry name" value="MYOSIN LIGHT CHAIN 1, 3"/>
    <property type="match status" value="1"/>
</dbReference>
<dbReference type="CDD" id="cd00051">
    <property type="entry name" value="EFh"/>
    <property type="match status" value="2"/>
</dbReference>
<name>A0A165SYU7_9AGAM</name>
<dbReference type="AlphaFoldDB" id="A0A165SYU7"/>
<feature type="domain" description="EF-hand" evidence="3">
    <location>
        <begin position="1"/>
        <end position="21"/>
    </location>
</feature>
<dbReference type="GO" id="GO:0005509">
    <property type="term" value="F:calcium ion binding"/>
    <property type="evidence" value="ECO:0007669"/>
    <property type="project" value="InterPro"/>
</dbReference>
<sequence length="192" mass="21653">DGDGLINTRDLGRVMQAIGQNPSEADLRDMIADVDRTNKGAVDFSDFLVMMTLVKRDIDPKEQIREAFRVFDKDGNGYIGHTDLKRIMDDHGEKVTDNEVDSMIREADFDGDGQINYEGMSFHSLRFVAHYPSDFVKVNEMFPLPASLDADISYILDDALSIIGPSESLFPIPFCDSTLPSLFYLHTWAQHN</sequence>
<dbReference type="PROSITE" id="PS00018">
    <property type="entry name" value="EF_HAND_1"/>
    <property type="match status" value="1"/>
</dbReference>
<evidence type="ECO:0000259" key="3">
    <source>
        <dbReference type="PROSITE" id="PS50222"/>
    </source>
</evidence>
<dbReference type="InterPro" id="IPR050230">
    <property type="entry name" value="CALM/Myosin/TropC-like"/>
</dbReference>
<evidence type="ECO:0000256" key="2">
    <source>
        <dbReference type="ARBA" id="ARBA00022837"/>
    </source>
</evidence>
<dbReference type="FunFam" id="1.10.238.10:FF:000001">
    <property type="entry name" value="Calmodulin 1"/>
    <property type="match status" value="1"/>
</dbReference>
<gene>
    <name evidence="4" type="ORF">NEOLEDRAFT_1064363</name>
</gene>
<keyword evidence="5" id="KW-1185">Reference proteome</keyword>
<dbReference type="OrthoDB" id="26525at2759"/>
<evidence type="ECO:0000313" key="4">
    <source>
        <dbReference type="EMBL" id="KZT25877.1"/>
    </source>
</evidence>
<dbReference type="InterPro" id="IPR011992">
    <property type="entry name" value="EF-hand-dom_pair"/>
</dbReference>
<dbReference type="SUPFAM" id="SSF47473">
    <property type="entry name" value="EF-hand"/>
    <property type="match status" value="1"/>
</dbReference>
<evidence type="ECO:0000256" key="1">
    <source>
        <dbReference type="ARBA" id="ARBA00022737"/>
    </source>
</evidence>
<keyword evidence="2" id="KW-0106">Calcium</keyword>
<protein>
    <submittedName>
        <fullName evidence="4">EF-hand</fullName>
    </submittedName>
</protein>
<keyword evidence="1" id="KW-0677">Repeat</keyword>
<dbReference type="InterPro" id="IPR002048">
    <property type="entry name" value="EF_hand_dom"/>
</dbReference>
<dbReference type="PANTHER" id="PTHR23048:SF0">
    <property type="entry name" value="CALMODULIN LIKE 3"/>
    <property type="match status" value="1"/>
</dbReference>
<dbReference type="EMBL" id="KV425569">
    <property type="protein sequence ID" value="KZT25877.1"/>
    <property type="molecule type" value="Genomic_DNA"/>
</dbReference>
<evidence type="ECO:0000313" key="5">
    <source>
        <dbReference type="Proteomes" id="UP000076761"/>
    </source>
</evidence>
<proteinExistence type="predicted"/>
<dbReference type="STRING" id="1314782.A0A165SYU7"/>
<dbReference type="GO" id="GO:0016460">
    <property type="term" value="C:myosin II complex"/>
    <property type="evidence" value="ECO:0007669"/>
    <property type="project" value="TreeGrafter"/>
</dbReference>
<feature type="non-terminal residue" evidence="4">
    <location>
        <position position="1"/>
    </location>
</feature>
<accession>A0A165SYU7</accession>
<dbReference type="SMART" id="SM00054">
    <property type="entry name" value="EFh"/>
    <property type="match status" value="3"/>
</dbReference>
<feature type="domain" description="EF-hand" evidence="3">
    <location>
        <begin position="59"/>
        <end position="94"/>
    </location>
</feature>
<organism evidence="4 5">
    <name type="scientific">Neolentinus lepideus HHB14362 ss-1</name>
    <dbReference type="NCBI Taxonomy" id="1314782"/>
    <lineage>
        <taxon>Eukaryota</taxon>
        <taxon>Fungi</taxon>
        <taxon>Dikarya</taxon>
        <taxon>Basidiomycota</taxon>
        <taxon>Agaricomycotina</taxon>
        <taxon>Agaricomycetes</taxon>
        <taxon>Gloeophyllales</taxon>
        <taxon>Gloeophyllaceae</taxon>
        <taxon>Neolentinus</taxon>
    </lineage>
</organism>
<dbReference type="InParanoid" id="A0A165SYU7"/>
<dbReference type="Pfam" id="PF13499">
    <property type="entry name" value="EF-hand_7"/>
    <property type="match status" value="2"/>
</dbReference>
<dbReference type="Proteomes" id="UP000076761">
    <property type="component" value="Unassembled WGS sequence"/>
</dbReference>
<feature type="domain" description="EF-hand" evidence="3">
    <location>
        <begin position="22"/>
        <end position="57"/>
    </location>
</feature>
<dbReference type="InterPro" id="IPR018247">
    <property type="entry name" value="EF_Hand_1_Ca_BS"/>
</dbReference>